<dbReference type="GO" id="GO:0016020">
    <property type="term" value="C:membrane"/>
    <property type="evidence" value="ECO:0007669"/>
    <property type="project" value="UniProtKB-SubCell"/>
</dbReference>
<proteinExistence type="inferred from homology"/>
<dbReference type="EMBL" id="LFVZ01000004">
    <property type="protein sequence ID" value="KTW29680.1"/>
    <property type="molecule type" value="Genomic_DNA"/>
</dbReference>
<evidence type="ECO:0000259" key="9">
    <source>
        <dbReference type="Pfam" id="PF06814"/>
    </source>
</evidence>
<dbReference type="InterPro" id="IPR009637">
    <property type="entry name" value="GPR107/GPR108-like"/>
</dbReference>
<feature type="region of interest" description="Disordered" evidence="7">
    <location>
        <begin position="411"/>
        <end position="446"/>
    </location>
</feature>
<dbReference type="Proteomes" id="UP000054454">
    <property type="component" value="Unassembled WGS sequence"/>
</dbReference>
<keyword evidence="3 8" id="KW-0812">Transmembrane</keyword>
<evidence type="ECO:0000256" key="6">
    <source>
        <dbReference type="ARBA" id="ARBA00023136"/>
    </source>
</evidence>
<evidence type="ECO:0000313" key="11">
    <source>
        <dbReference type="EMBL" id="KTW29680.1"/>
    </source>
</evidence>
<comment type="caution">
    <text evidence="11">The sequence shown here is derived from an EMBL/GenBank/DDBJ whole genome shotgun (WGS) entry which is preliminary data.</text>
</comment>
<evidence type="ECO:0000256" key="5">
    <source>
        <dbReference type="ARBA" id="ARBA00022989"/>
    </source>
</evidence>
<reference evidence="12" key="1">
    <citation type="journal article" date="2016" name="Nat. Commun.">
        <title>Genome analysis of three Pneumocystis species reveals adaptation mechanisms to life exclusively in mammalian hosts.</title>
        <authorList>
            <person name="Ma L."/>
            <person name="Chen Z."/>
            <person name="Huang D.W."/>
            <person name="Kutty G."/>
            <person name="Ishihara M."/>
            <person name="Wang H."/>
            <person name="Abouelleil A."/>
            <person name="Bishop L."/>
            <person name="Davey E."/>
            <person name="Deng R."/>
            <person name="Deng X."/>
            <person name="Fan L."/>
            <person name="Fantoni G."/>
            <person name="Fitzgerald M."/>
            <person name="Gogineni E."/>
            <person name="Goldberg J.M."/>
            <person name="Handley G."/>
            <person name="Hu X."/>
            <person name="Huber C."/>
            <person name="Jiao X."/>
            <person name="Jones K."/>
            <person name="Levin J.Z."/>
            <person name="Liu Y."/>
            <person name="Macdonald P."/>
            <person name="Melnikov A."/>
            <person name="Raley C."/>
            <person name="Sassi M."/>
            <person name="Sherman B.T."/>
            <person name="Song X."/>
            <person name="Sykes S."/>
            <person name="Tran B."/>
            <person name="Walsh L."/>
            <person name="Xia Y."/>
            <person name="Yang J."/>
            <person name="Young S."/>
            <person name="Zeng Q."/>
            <person name="Zheng X."/>
            <person name="Stephens R."/>
            <person name="Nusbaum C."/>
            <person name="Birren B.W."/>
            <person name="Azadi P."/>
            <person name="Lempicki R.A."/>
            <person name="Cuomo C.A."/>
            <person name="Kovacs J.A."/>
        </authorList>
    </citation>
    <scope>NUCLEOTIDE SEQUENCE [LARGE SCALE GENOMIC DNA]</scope>
    <source>
        <strain evidence="12">B80</strain>
    </source>
</reference>
<keyword evidence="5 8" id="KW-1133">Transmembrane helix</keyword>
<evidence type="ECO:0008006" key="13">
    <source>
        <dbReference type="Google" id="ProtNLM"/>
    </source>
</evidence>
<gene>
    <name evidence="11" type="ORF">T552_00889</name>
</gene>
<feature type="transmembrane region" description="Helical" evidence="8">
    <location>
        <begin position="174"/>
        <end position="193"/>
    </location>
</feature>
<sequence length="469" mass="54561">MYGRNKVNKKPSSIEVLFSKTQKEYEGVYIVIFEWEDIRYFGKKLPNNKTVFICDEYAISNGLCEEKDNNSFLVNTEMKNIPTIFMKKIDIKNTTRVKYDVKYTGYYCVGLIPIPFSKYYATINWNNYYGKLPAPEYPKLVMYGFLSGIYLFIGIFWGILCIKHRKNILSVQKYITGIIIILIIEMMVLWGYYKYVNINGYDSGSFIYLSAIALITATRSSLSFFILLIVSMGYSIVKPTLGPTMIKCKLLAVFHFLFSAINIIVSSFYHWINFLPIIITSLSLSTLTFITFYLWTIFSLNQTIIDLDHRKQYTKGFIYKKLRISLVFTIILISIYTIIKSIFIYRENLKLFAPLYWRIRSLVLYGFLDILYLIVFITIIVLWRPAISNIRLAISDEVVQDDDFEVDDLDFSGTGNSSPNSSNKASQEFFNDIKKPSNKMKKNSTASERMFSIDDGQFHETNEEKVNLK</sequence>
<keyword evidence="12" id="KW-1185">Reference proteome</keyword>
<dbReference type="GeneID" id="28935687"/>
<dbReference type="AlphaFoldDB" id="A0A0W4ZMU1"/>
<evidence type="ECO:0000256" key="4">
    <source>
        <dbReference type="ARBA" id="ARBA00022729"/>
    </source>
</evidence>
<feature type="transmembrane region" description="Helical" evidence="8">
    <location>
        <begin position="322"/>
        <end position="343"/>
    </location>
</feature>
<comment type="subcellular location">
    <subcellularLocation>
        <location evidence="1">Membrane</location>
        <topology evidence="1">Multi-pass membrane protein</topology>
    </subcellularLocation>
</comment>
<dbReference type="RefSeq" id="XP_018226667.1">
    <property type="nucleotide sequence ID" value="XM_018369485.1"/>
</dbReference>
<evidence type="ECO:0000259" key="10">
    <source>
        <dbReference type="Pfam" id="PF21902"/>
    </source>
</evidence>
<evidence type="ECO:0000256" key="2">
    <source>
        <dbReference type="ARBA" id="ARBA00007883"/>
    </source>
</evidence>
<feature type="transmembrane region" description="Helical" evidence="8">
    <location>
        <begin position="205"/>
        <end position="230"/>
    </location>
</feature>
<dbReference type="GO" id="GO:0042147">
    <property type="term" value="P:retrograde transport, endosome to Golgi"/>
    <property type="evidence" value="ECO:0007669"/>
    <property type="project" value="TreeGrafter"/>
</dbReference>
<dbReference type="Pfam" id="PF21902">
    <property type="entry name" value="PTM1-like_N"/>
    <property type="match status" value="1"/>
</dbReference>
<dbReference type="PANTHER" id="PTHR21229:SF1">
    <property type="entry name" value="GH17801P"/>
    <property type="match status" value="1"/>
</dbReference>
<evidence type="ECO:0000256" key="1">
    <source>
        <dbReference type="ARBA" id="ARBA00004141"/>
    </source>
</evidence>
<dbReference type="PANTHER" id="PTHR21229">
    <property type="entry name" value="LUNG SEVEN TRANSMEMBRANE RECEPTOR"/>
    <property type="match status" value="1"/>
</dbReference>
<feature type="transmembrane region" description="Helical" evidence="8">
    <location>
        <begin position="141"/>
        <end position="162"/>
    </location>
</feature>
<organism evidence="11 12">
    <name type="scientific">Pneumocystis carinii (strain B80)</name>
    <name type="common">Rat pneumocystis pneumonia agent</name>
    <name type="synonym">Pneumocystis carinii f. sp. carinii</name>
    <dbReference type="NCBI Taxonomy" id="1408658"/>
    <lineage>
        <taxon>Eukaryota</taxon>
        <taxon>Fungi</taxon>
        <taxon>Dikarya</taxon>
        <taxon>Ascomycota</taxon>
        <taxon>Taphrinomycotina</taxon>
        <taxon>Pneumocystomycetes</taxon>
        <taxon>Pneumocystaceae</taxon>
        <taxon>Pneumocystis</taxon>
    </lineage>
</organism>
<evidence type="ECO:0000256" key="8">
    <source>
        <dbReference type="SAM" id="Phobius"/>
    </source>
</evidence>
<dbReference type="GO" id="GO:0005794">
    <property type="term" value="C:Golgi apparatus"/>
    <property type="evidence" value="ECO:0007669"/>
    <property type="project" value="TreeGrafter"/>
</dbReference>
<dbReference type="InterPro" id="IPR053937">
    <property type="entry name" value="GOST_TM"/>
</dbReference>
<feature type="domain" description="GOST seven transmembrane" evidence="9">
    <location>
        <begin position="138"/>
        <end position="389"/>
    </location>
</feature>
<protein>
    <recommendedName>
        <fullName evidence="13">Integral membrane protein</fullName>
    </recommendedName>
</protein>
<keyword evidence="4" id="KW-0732">Signal</keyword>
<dbReference type="GO" id="GO:0005829">
    <property type="term" value="C:cytosol"/>
    <property type="evidence" value="ECO:0007669"/>
    <property type="project" value="GOC"/>
</dbReference>
<dbReference type="OrthoDB" id="19932at2759"/>
<keyword evidence="6 8" id="KW-0472">Membrane</keyword>
<evidence type="ECO:0000313" key="12">
    <source>
        <dbReference type="Proteomes" id="UP000054454"/>
    </source>
</evidence>
<feature type="transmembrane region" description="Helical" evidence="8">
    <location>
        <begin position="278"/>
        <end position="301"/>
    </location>
</feature>
<evidence type="ECO:0000256" key="3">
    <source>
        <dbReference type="ARBA" id="ARBA00022692"/>
    </source>
</evidence>
<feature type="transmembrane region" description="Helical" evidence="8">
    <location>
        <begin position="103"/>
        <end position="121"/>
    </location>
</feature>
<dbReference type="Pfam" id="PF06814">
    <property type="entry name" value="GOST_TM"/>
    <property type="match status" value="1"/>
</dbReference>
<dbReference type="VEuPathDB" id="FungiDB:T552_00889"/>
<name>A0A0W4ZMU1_PNEC8</name>
<comment type="similarity">
    <text evidence="2">Belongs to the LU7TM family.</text>
</comment>
<feature type="domain" description="PTM1-like N-terminal" evidence="10">
    <location>
        <begin position="1"/>
        <end position="127"/>
    </location>
</feature>
<feature type="transmembrane region" description="Helical" evidence="8">
    <location>
        <begin position="250"/>
        <end position="272"/>
    </location>
</feature>
<evidence type="ECO:0000256" key="7">
    <source>
        <dbReference type="SAM" id="MobiDB-lite"/>
    </source>
</evidence>
<dbReference type="InterPro" id="IPR053938">
    <property type="entry name" value="PTM1-like_N"/>
</dbReference>
<feature type="transmembrane region" description="Helical" evidence="8">
    <location>
        <begin position="363"/>
        <end position="383"/>
    </location>
</feature>
<accession>A0A0W4ZMU1</accession>